<name>A0AA88DAF0_FICCA</name>
<evidence type="ECO:0000256" key="4">
    <source>
        <dbReference type="PROSITE-ProRule" id="PRU00175"/>
    </source>
</evidence>
<comment type="caution">
    <text evidence="6">The sequence shown here is derived from an EMBL/GenBank/DDBJ whole genome shotgun (WGS) entry which is preliminary data.</text>
</comment>
<protein>
    <recommendedName>
        <fullName evidence="5">RING-type domain-containing protein</fullName>
    </recommendedName>
</protein>
<evidence type="ECO:0000256" key="3">
    <source>
        <dbReference type="ARBA" id="ARBA00022833"/>
    </source>
</evidence>
<dbReference type="PROSITE" id="PS50089">
    <property type="entry name" value="ZF_RING_2"/>
    <property type="match status" value="1"/>
</dbReference>
<evidence type="ECO:0000256" key="1">
    <source>
        <dbReference type="ARBA" id="ARBA00022723"/>
    </source>
</evidence>
<evidence type="ECO:0000313" key="7">
    <source>
        <dbReference type="Proteomes" id="UP001187192"/>
    </source>
</evidence>
<dbReference type="GO" id="GO:0061630">
    <property type="term" value="F:ubiquitin protein ligase activity"/>
    <property type="evidence" value="ECO:0007669"/>
    <property type="project" value="TreeGrafter"/>
</dbReference>
<dbReference type="AlphaFoldDB" id="A0AA88DAF0"/>
<dbReference type="SMART" id="SM00184">
    <property type="entry name" value="RING"/>
    <property type="match status" value="1"/>
</dbReference>
<reference evidence="6" key="1">
    <citation type="submission" date="2023-07" db="EMBL/GenBank/DDBJ databases">
        <title>draft genome sequence of fig (Ficus carica).</title>
        <authorList>
            <person name="Takahashi T."/>
            <person name="Nishimura K."/>
        </authorList>
    </citation>
    <scope>NUCLEOTIDE SEQUENCE</scope>
</reference>
<keyword evidence="3" id="KW-0862">Zinc</keyword>
<evidence type="ECO:0000259" key="5">
    <source>
        <dbReference type="PROSITE" id="PS50089"/>
    </source>
</evidence>
<dbReference type="InterPro" id="IPR013083">
    <property type="entry name" value="Znf_RING/FYVE/PHD"/>
</dbReference>
<dbReference type="InterPro" id="IPR001841">
    <property type="entry name" value="Znf_RING"/>
</dbReference>
<gene>
    <name evidence="6" type="ORF">TIFTF001_019790</name>
</gene>
<keyword evidence="2 4" id="KW-0863">Zinc-finger</keyword>
<keyword evidence="7" id="KW-1185">Reference proteome</keyword>
<evidence type="ECO:0000313" key="6">
    <source>
        <dbReference type="EMBL" id="GMN50620.1"/>
    </source>
</evidence>
<dbReference type="Proteomes" id="UP001187192">
    <property type="component" value="Unassembled WGS sequence"/>
</dbReference>
<sequence length="105" mass="11320">MAATSSPSNCPIETCFDLDEALTLPQDFPSRRASAVSNMSLAVDMPTVVVNAAVDACSVCMEGFRPGEGGRQVPCGHVYHQACIAKWSVRHNSCPLCRCKIFQDN</sequence>
<dbReference type="PANTHER" id="PTHR45931">
    <property type="entry name" value="SI:CH211-59O9.10"/>
    <property type="match status" value="1"/>
</dbReference>
<dbReference type="Pfam" id="PF13639">
    <property type="entry name" value="zf-RING_2"/>
    <property type="match status" value="1"/>
</dbReference>
<accession>A0AA88DAF0</accession>
<dbReference type="GO" id="GO:0005634">
    <property type="term" value="C:nucleus"/>
    <property type="evidence" value="ECO:0007669"/>
    <property type="project" value="TreeGrafter"/>
</dbReference>
<dbReference type="EMBL" id="BTGU01000034">
    <property type="protein sequence ID" value="GMN50620.1"/>
    <property type="molecule type" value="Genomic_DNA"/>
</dbReference>
<feature type="domain" description="RING-type" evidence="5">
    <location>
        <begin position="57"/>
        <end position="98"/>
    </location>
</feature>
<evidence type="ECO:0000256" key="2">
    <source>
        <dbReference type="ARBA" id="ARBA00022771"/>
    </source>
</evidence>
<dbReference type="SUPFAM" id="SSF57850">
    <property type="entry name" value="RING/U-box"/>
    <property type="match status" value="1"/>
</dbReference>
<dbReference type="GO" id="GO:0008270">
    <property type="term" value="F:zinc ion binding"/>
    <property type="evidence" value="ECO:0007669"/>
    <property type="project" value="UniProtKB-KW"/>
</dbReference>
<organism evidence="6 7">
    <name type="scientific">Ficus carica</name>
    <name type="common">Common fig</name>
    <dbReference type="NCBI Taxonomy" id="3494"/>
    <lineage>
        <taxon>Eukaryota</taxon>
        <taxon>Viridiplantae</taxon>
        <taxon>Streptophyta</taxon>
        <taxon>Embryophyta</taxon>
        <taxon>Tracheophyta</taxon>
        <taxon>Spermatophyta</taxon>
        <taxon>Magnoliopsida</taxon>
        <taxon>eudicotyledons</taxon>
        <taxon>Gunneridae</taxon>
        <taxon>Pentapetalae</taxon>
        <taxon>rosids</taxon>
        <taxon>fabids</taxon>
        <taxon>Rosales</taxon>
        <taxon>Moraceae</taxon>
        <taxon>Ficeae</taxon>
        <taxon>Ficus</taxon>
    </lineage>
</organism>
<dbReference type="Gramene" id="FCD_00008305-RA">
    <property type="protein sequence ID" value="FCD_00008305-RA:cds"/>
    <property type="gene ID" value="FCD_00008305"/>
</dbReference>
<dbReference type="InterPro" id="IPR051834">
    <property type="entry name" value="RING_finger_E3_ligase"/>
</dbReference>
<dbReference type="PANTHER" id="PTHR45931:SF16">
    <property type="entry name" value="RING_U-BOX SUPERFAMILY PROTEIN"/>
    <property type="match status" value="1"/>
</dbReference>
<proteinExistence type="predicted"/>
<dbReference type="Gene3D" id="3.30.40.10">
    <property type="entry name" value="Zinc/RING finger domain, C3HC4 (zinc finger)"/>
    <property type="match status" value="1"/>
</dbReference>
<dbReference type="GO" id="GO:0006511">
    <property type="term" value="P:ubiquitin-dependent protein catabolic process"/>
    <property type="evidence" value="ECO:0007669"/>
    <property type="project" value="TreeGrafter"/>
</dbReference>
<keyword evidence="1" id="KW-0479">Metal-binding</keyword>